<evidence type="ECO:0000256" key="1">
    <source>
        <dbReference type="ARBA" id="ARBA00001974"/>
    </source>
</evidence>
<evidence type="ECO:0000256" key="10">
    <source>
        <dbReference type="ARBA" id="ARBA00049493"/>
    </source>
</evidence>
<evidence type="ECO:0000256" key="4">
    <source>
        <dbReference type="ARBA" id="ARBA00022827"/>
    </source>
</evidence>
<comment type="pathway">
    <text evidence="7">Amino-acid metabolism; lysine degradation.</text>
</comment>
<dbReference type="InterPro" id="IPR006089">
    <property type="entry name" value="Acyl-CoA_DH_CS"/>
</dbReference>
<organism evidence="15 16">
    <name type="scientific">Algoriphagus kandeliae</name>
    <dbReference type="NCBI Taxonomy" id="2562278"/>
    <lineage>
        <taxon>Bacteria</taxon>
        <taxon>Pseudomonadati</taxon>
        <taxon>Bacteroidota</taxon>
        <taxon>Cytophagia</taxon>
        <taxon>Cytophagales</taxon>
        <taxon>Cyclobacteriaceae</taxon>
        <taxon>Algoriphagus</taxon>
    </lineage>
</organism>
<dbReference type="InterPro" id="IPR052033">
    <property type="entry name" value="Glutaryl-CoA_DH_mitochondrial"/>
</dbReference>
<evidence type="ECO:0000313" key="16">
    <source>
        <dbReference type="Proteomes" id="UP000297647"/>
    </source>
</evidence>
<dbReference type="Gene3D" id="1.20.140.10">
    <property type="entry name" value="Butyryl-CoA Dehydrogenase, subunit A, domain 3"/>
    <property type="match status" value="1"/>
</dbReference>
<comment type="catalytic activity">
    <reaction evidence="10">
        <text>glutaryl-CoA + oxidized [electron-transfer flavoprotein] + 2 H(+) = (2E)-butenoyl-CoA + reduced [electron-transfer flavoprotein] + CO2</text>
        <dbReference type="Rhea" id="RHEA:13389"/>
        <dbReference type="Rhea" id="RHEA-COMP:10685"/>
        <dbReference type="Rhea" id="RHEA-COMP:10686"/>
        <dbReference type="ChEBI" id="CHEBI:15378"/>
        <dbReference type="ChEBI" id="CHEBI:16526"/>
        <dbReference type="ChEBI" id="CHEBI:57332"/>
        <dbReference type="ChEBI" id="CHEBI:57378"/>
        <dbReference type="ChEBI" id="CHEBI:57692"/>
        <dbReference type="ChEBI" id="CHEBI:58307"/>
        <dbReference type="EC" id="1.3.8.6"/>
    </reaction>
</comment>
<comment type="cofactor">
    <cofactor evidence="1 11">
        <name>FAD</name>
        <dbReference type="ChEBI" id="CHEBI:57692"/>
    </cofactor>
</comment>
<dbReference type="EMBL" id="SPSB01000001">
    <property type="protein sequence ID" value="TFV97826.1"/>
    <property type="molecule type" value="Genomic_DNA"/>
</dbReference>
<keyword evidence="5" id="KW-0809">Transit peptide</keyword>
<dbReference type="AlphaFoldDB" id="A0A4Y9R2T0"/>
<sequence length="401" mass="44644">MQAIEIQKSQKQDTFEGVDFLDIDDLLTEEHQLIRSSIRDFVKKEISPYIESWAQNAYFPESIVKKFGEVGAFGPQIPEEYGGGGLDYISYGLIMQEIERGDSGMRSTASVQGSLVMYPIYKFGSEEQRKKYLPKLASGEMLGCFGLTEPDHGSNPSGMVTNFKDMGDHYLLNGAKMWISNAPKADIAVVWAKNEEGRIHGLIVERGMEGFSTPETHNKWSLRASCTGELVFDNVKVPKENLLPGKSGLGPPLMCLDSARYGIAWGVIGAAMDCYESARKYAAERIQFDKPIASFQLVQKKLSEMLTEITKAQLLAWKVGKMMNEGKAKTVHISMAKRNNVEMALNIAREARQIHGGMGITGEYPIMRHMMNLESVITYEGTHDIHLLILGNEITGIPAFK</sequence>
<keyword evidence="4 11" id="KW-0274">FAD</keyword>
<dbReference type="Pfam" id="PF00441">
    <property type="entry name" value="Acyl-CoA_dh_1"/>
    <property type="match status" value="1"/>
</dbReference>
<evidence type="ECO:0000256" key="5">
    <source>
        <dbReference type="ARBA" id="ARBA00022946"/>
    </source>
</evidence>
<name>A0A4Y9R2T0_9BACT</name>
<dbReference type="GO" id="GO:0050660">
    <property type="term" value="F:flavin adenine dinucleotide binding"/>
    <property type="evidence" value="ECO:0007669"/>
    <property type="project" value="InterPro"/>
</dbReference>
<keyword evidence="6 11" id="KW-0560">Oxidoreductase</keyword>
<comment type="pathway">
    <text evidence="8">Amino-acid metabolism; tryptophan metabolism.</text>
</comment>
<dbReference type="InterPro" id="IPR006091">
    <property type="entry name" value="Acyl-CoA_Oxase/DH_mid-dom"/>
</dbReference>
<dbReference type="InterPro" id="IPR013786">
    <property type="entry name" value="AcylCoA_DH/ox_N"/>
</dbReference>
<dbReference type="OrthoDB" id="1489360at2"/>
<dbReference type="FunFam" id="1.10.540.10:FF:000002">
    <property type="entry name" value="Acyl-CoA dehydrogenase FadE19"/>
    <property type="match status" value="1"/>
</dbReference>
<dbReference type="InterPro" id="IPR009075">
    <property type="entry name" value="AcylCo_DH/oxidase_C"/>
</dbReference>
<dbReference type="Pfam" id="PF02771">
    <property type="entry name" value="Acyl-CoA_dh_N"/>
    <property type="match status" value="1"/>
</dbReference>
<comment type="similarity">
    <text evidence="2 11">Belongs to the acyl-CoA dehydrogenase family.</text>
</comment>
<dbReference type="InterPro" id="IPR009100">
    <property type="entry name" value="AcylCoA_DH/oxidase_NM_dom_sf"/>
</dbReference>
<proteinExistence type="inferred from homology"/>
<evidence type="ECO:0000256" key="6">
    <source>
        <dbReference type="ARBA" id="ARBA00023002"/>
    </source>
</evidence>
<keyword evidence="3 11" id="KW-0285">Flavoprotein</keyword>
<dbReference type="Gene3D" id="1.10.540.10">
    <property type="entry name" value="Acyl-CoA dehydrogenase/oxidase, N-terminal domain"/>
    <property type="match status" value="1"/>
</dbReference>
<evidence type="ECO:0000256" key="7">
    <source>
        <dbReference type="ARBA" id="ARBA00037899"/>
    </source>
</evidence>
<protein>
    <recommendedName>
        <fullName evidence="9">glutaryl-CoA dehydrogenase (ETF)</fullName>
        <ecNumber evidence="9">1.3.8.6</ecNumber>
    </recommendedName>
</protein>
<evidence type="ECO:0000259" key="12">
    <source>
        <dbReference type="Pfam" id="PF00441"/>
    </source>
</evidence>
<dbReference type="EC" id="1.3.8.6" evidence="9"/>
<comment type="caution">
    <text evidence="15">The sequence shown here is derived from an EMBL/GenBank/DDBJ whole genome shotgun (WGS) entry which is preliminary data.</text>
</comment>
<dbReference type="Proteomes" id="UP000297647">
    <property type="component" value="Unassembled WGS sequence"/>
</dbReference>
<keyword evidence="16" id="KW-1185">Reference proteome</keyword>
<dbReference type="InterPro" id="IPR046373">
    <property type="entry name" value="Acyl-CoA_Oxase/DH_mid-dom_sf"/>
</dbReference>
<evidence type="ECO:0000259" key="14">
    <source>
        <dbReference type="Pfam" id="PF02771"/>
    </source>
</evidence>
<dbReference type="Gene3D" id="2.40.110.10">
    <property type="entry name" value="Butyryl-CoA Dehydrogenase, subunit A, domain 2"/>
    <property type="match status" value="1"/>
</dbReference>
<dbReference type="SUPFAM" id="SSF56645">
    <property type="entry name" value="Acyl-CoA dehydrogenase NM domain-like"/>
    <property type="match status" value="1"/>
</dbReference>
<dbReference type="RefSeq" id="WP_135071212.1">
    <property type="nucleotide sequence ID" value="NZ_SPSB01000001.1"/>
</dbReference>
<feature type="domain" description="Acyl-CoA oxidase/dehydrogenase middle" evidence="13">
    <location>
        <begin position="144"/>
        <end position="235"/>
    </location>
</feature>
<dbReference type="GO" id="GO:0033539">
    <property type="term" value="P:fatty acid beta-oxidation using acyl-CoA dehydrogenase"/>
    <property type="evidence" value="ECO:0007669"/>
    <property type="project" value="TreeGrafter"/>
</dbReference>
<dbReference type="InterPro" id="IPR036250">
    <property type="entry name" value="AcylCo_DH-like_C"/>
</dbReference>
<feature type="domain" description="Acyl-CoA dehydrogenase/oxidase C-terminal" evidence="12">
    <location>
        <begin position="252"/>
        <end position="393"/>
    </location>
</feature>
<dbReference type="GO" id="GO:0000062">
    <property type="term" value="F:fatty-acyl-CoA binding"/>
    <property type="evidence" value="ECO:0007669"/>
    <property type="project" value="TreeGrafter"/>
</dbReference>
<dbReference type="PROSITE" id="PS00073">
    <property type="entry name" value="ACYL_COA_DH_2"/>
    <property type="match status" value="1"/>
</dbReference>
<dbReference type="GO" id="GO:0004361">
    <property type="term" value="F:glutaryl-CoA dehydrogenase activity"/>
    <property type="evidence" value="ECO:0007669"/>
    <property type="project" value="UniProtKB-EC"/>
</dbReference>
<dbReference type="GO" id="GO:0046949">
    <property type="term" value="P:fatty-acyl-CoA biosynthetic process"/>
    <property type="evidence" value="ECO:0007669"/>
    <property type="project" value="TreeGrafter"/>
</dbReference>
<evidence type="ECO:0000256" key="8">
    <source>
        <dbReference type="ARBA" id="ARBA00037927"/>
    </source>
</evidence>
<reference evidence="15 16" key="1">
    <citation type="submission" date="2019-03" db="EMBL/GenBank/DDBJ databases">
        <title>Algoriphagus sp. nov, a new strain isolated from root system soil of mangrove plant Kandelia.</title>
        <authorList>
            <person name="Yin Q."/>
            <person name="Wang K."/>
            <person name="Song Z."/>
        </authorList>
    </citation>
    <scope>NUCLEOTIDE SEQUENCE [LARGE SCALE GENOMIC DNA]</scope>
    <source>
        <strain evidence="15 16">XY-J91</strain>
    </source>
</reference>
<evidence type="ECO:0000259" key="13">
    <source>
        <dbReference type="Pfam" id="PF02770"/>
    </source>
</evidence>
<dbReference type="InterPro" id="IPR037069">
    <property type="entry name" value="AcylCoA_DH/ox_N_sf"/>
</dbReference>
<evidence type="ECO:0000256" key="11">
    <source>
        <dbReference type="RuleBase" id="RU362125"/>
    </source>
</evidence>
<evidence type="ECO:0000313" key="15">
    <source>
        <dbReference type="EMBL" id="TFV97826.1"/>
    </source>
</evidence>
<dbReference type="PANTHER" id="PTHR42807:SF1">
    <property type="entry name" value="GLUTARYL-COA DEHYDROGENASE, MITOCHONDRIAL"/>
    <property type="match status" value="1"/>
</dbReference>
<dbReference type="SUPFAM" id="SSF47203">
    <property type="entry name" value="Acyl-CoA dehydrogenase C-terminal domain-like"/>
    <property type="match status" value="1"/>
</dbReference>
<dbReference type="PANTHER" id="PTHR42807">
    <property type="entry name" value="GLUTARYL-COA DEHYDROGENASE, MITOCHONDRIAL"/>
    <property type="match status" value="1"/>
</dbReference>
<feature type="domain" description="Acyl-CoA dehydrogenase/oxidase N-terminal" evidence="14">
    <location>
        <begin position="28"/>
        <end position="140"/>
    </location>
</feature>
<dbReference type="Pfam" id="PF02770">
    <property type="entry name" value="Acyl-CoA_dh_M"/>
    <property type="match status" value="1"/>
</dbReference>
<evidence type="ECO:0000256" key="3">
    <source>
        <dbReference type="ARBA" id="ARBA00022630"/>
    </source>
</evidence>
<evidence type="ECO:0000256" key="9">
    <source>
        <dbReference type="ARBA" id="ARBA00039033"/>
    </source>
</evidence>
<gene>
    <name evidence="15" type="ORF">E4S40_04080</name>
</gene>
<evidence type="ECO:0000256" key="2">
    <source>
        <dbReference type="ARBA" id="ARBA00009347"/>
    </source>
</evidence>
<accession>A0A4Y9R2T0</accession>